<dbReference type="Gene3D" id="3.40.50.1820">
    <property type="entry name" value="alpha/beta hydrolase"/>
    <property type="match status" value="1"/>
</dbReference>
<feature type="transmembrane region" description="Helical" evidence="17">
    <location>
        <begin position="76"/>
        <end position="97"/>
    </location>
</feature>
<reference evidence="20" key="1">
    <citation type="journal article" date="2018" name="Algal Res.">
        <title>Characterization of plant carbon substrate utilization by Auxenochlorella protothecoides.</title>
        <authorList>
            <person name="Vogler B.W."/>
            <person name="Starkenburg S.R."/>
            <person name="Sudasinghe N."/>
            <person name="Schambach J.Y."/>
            <person name="Rollin J.A."/>
            <person name="Pattathil S."/>
            <person name="Barry A.N."/>
        </authorList>
    </citation>
    <scope>NUCLEOTIDE SEQUENCE [LARGE SCALE GENOMIC DNA]</scope>
    <source>
        <strain evidence="20">UTEX 25</strain>
    </source>
</reference>
<evidence type="ECO:0000256" key="1">
    <source>
        <dbReference type="ARBA" id="ARBA00001913"/>
    </source>
</evidence>
<evidence type="ECO:0000256" key="11">
    <source>
        <dbReference type="ARBA" id="ARBA00022989"/>
    </source>
</evidence>
<evidence type="ECO:0000256" key="15">
    <source>
        <dbReference type="ARBA" id="ARBA00026104"/>
    </source>
</evidence>
<feature type="transmembrane region" description="Helical" evidence="17">
    <location>
        <begin position="279"/>
        <end position="305"/>
    </location>
</feature>
<dbReference type="Pfam" id="PF01764">
    <property type="entry name" value="Lipase_3"/>
    <property type="match status" value="1"/>
</dbReference>
<dbReference type="GO" id="GO:0016298">
    <property type="term" value="F:lipase activity"/>
    <property type="evidence" value="ECO:0007669"/>
    <property type="project" value="TreeGrafter"/>
</dbReference>
<keyword evidence="9" id="KW-0106">Calcium</keyword>
<feature type="region of interest" description="Disordered" evidence="16">
    <location>
        <begin position="955"/>
        <end position="1018"/>
    </location>
</feature>
<feature type="domain" description="Fungal lipase-type" evidence="18">
    <location>
        <begin position="688"/>
        <end position="813"/>
    </location>
</feature>
<dbReference type="GO" id="GO:0005886">
    <property type="term" value="C:plasma membrane"/>
    <property type="evidence" value="ECO:0007669"/>
    <property type="project" value="UniProtKB-SubCell"/>
</dbReference>
<evidence type="ECO:0000256" key="4">
    <source>
        <dbReference type="ARBA" id="ARBA00022475"/>
    </source>
</evidence>
<dbReference type="InterPro" id="IPR029058">
    <property type="entry name" value="AB_hydrolase_fold"/>
</dbReference>
<evidence type="ECO:0000256" key="17">
    <source>
        <dbReference type="SAM" id="Phobius"/>
    </source>
</evidence>
<dbReference type="InterPro" id="IPR052214">
    <property type="entry name" value="DAG_Lipase-Related"/>
</dbReference>
<organism evidence="19 20">
    <name type="scientific">Auxenochlorella protothecoides</name>
    <name type="common">Green microalga</name>
    <name type="synonym">Chlorella protothecoides</name>
    <dbReference type="NCBI Taxonomy" id="3075"/>
    <lineage>
        <taxon>Eukaryota</taxon>
        <taxon>Viridiplantae</taxon>
        <taxon>Chlorophyta</taxon>
        <taxon>core chlorophytes</taxon>
        <taxon>Trebouxiophyceae</taxon>
        <taxon>Chlorellales</taxon>
        <taxon>Chlorellaceae</taxon>
        <taxon>Auxenochlorella</taxon>
    </lineage>
</organism>
<evidence type="ECO:0000256" key="12">
    <source>
        <dbReference type="ARBA" id="ARBA00023098"/>
    </source>
</evidence>
<dbReference type="InterPro" id="IPR002549">
    <property type="entry name" value="AI-2E-like"/>
</dbReference>
<keyword evidence="10" id="KW-0442">Lipid degradation</keyword>
<feature type="region of interest" description="Disordered" evidence="16">
    <location>
        <begin position="855"/>
        <end position="905"/>
    </location>
</feature>
<feature type="compositionally biased region" description="Acidic residues" evidence="16">
    <location>
        <begin position="963"/>
        <end position="981"/>
    </location>
</feature>
<evidence type="ECO:0000259" key="18">
    <source>
        <dbReference type="Pfam" id="PF01764"/>
    </source>
</evidence>
<proteinExistence type="inferred from homology"/>
<feature type="compositionally biased region" description="Basic and acidic residues" evidence="16">
    <location>
        <begin position="879"/>
        <end position="892"/>
    </location>
</feature>
<accession>A0A3M7L0V8</accession>
<evidence type="ECO:0000313" key="20">
    <source>
        <dbReference type="Proteomes" id="UP000279271"/>
    </source>
</evidence>
<keyword evidence="13 17" id="KW-0472">Membrane</keyword>
<evidence type="ECO:0000256" key="7">
    <source>
        <dbReference type="ARBA" id="ARBA00022723"/>
    </source>
</evidence>
<evidence type="ECO:0000256" key="5">
    <source>
        <dbReference type="ARBA" id="ARBA00022553"/>
    </source>
</evidence>
<feature type="transmembrane region" description="Helical" evidence="17">
    <location>
        <begin position="38"/>
        <end position="56"/>
    </location>
</feature>
<keyword evidence="12" id="KW-0443">Lipid metabolism</keyword>
<dbReference type="SUPFAM" id="SSF53474">
    <property type="entry name" value="alpha/beta-Hydrolases"/>
    <property type="match status" value="1"/>
</dbReference>
<keyword evidence="8" id="KW-0378">Hydrolase</keyword>
<keyword evidence="5" id="KW-0597">Phosphoprotein</keyword>
<comment type="subcellular location">
    <subcellularLocation>
        <location evidence="2">Cell membrane</location>
        <topology evidence="2">Multi-pass membrane protein</topology>
    </subcellularLocation>
</comment>
<dbReference type="GO" id="GO:0046872">
    <property type="term" value="F:metal ion binding"/>
    <property type="evidence" value="ECO:0007669"/>
    <property type="project" value="UniProtKB-KW"/>
</dbReference>
<comment type="similarity">
    <text evidence="3">Belongs to the autoinducer-2 exporter (AI-2E) (TC 2.A.86) family.</text>
</comment>
<evidence type="ECO:0000256" key="16">
    <source>
        <dbReference type="SAM" id="MobiDB-lite"/>
    </source>
</evidence>
<dbReference type="AlphaFoldDB" id="A0A3M7L0V8"/>
<dbReference type="InterPro" id="IPR002921">
    <property type="entry name" value="Fungal_lipase-type"/>
</dbReference>
<comment type="caution">
    <text evidence="19">The sequence shown here is derived from an EMBL/GenBank/DDBJ whole genome shotgun (WGS) entry which is preliminary data.</text>
</comment>
<dbReference type="CDD" id="cd00519">
    <property type="entry name" value="Lipase_3"/>
    <property type="match status" value="1"/>
</dbReference>
<keyword evidence="4" id="KW-1003">Cell membrane</keyword>
<sequence length="1018" mass="110719">QGPARSLSDVVDAGINLPWPKLASWAAAAFTFYQLREFFGIMMGTFIVSFIGNGFVNSAQNTPLLRRLTPSARRHVLVSAYFIAIISMFCLFGVLIIPDVVREGFDFVQRLQTDNIWVVVLQKMRDGLGDGVMDAMERFLLIASSEDVTHAINYTELDAVIGTARTQYLGVALQKVLRQYTNAAATFTTEILSFTSRFAIQLGVSLILSFMMVWDLPTIAFGVSSLRTSRLAPIYNTVAPSLEVFATLFGKALQCQAQIAVVNTCLTALGMWVLQIPGLGLLSLFVFICGFIPIAGVIISTFPIAFVALTEYGFTKLALVLVMVTGVHFVEAYGLNPAIYSAHLKLHPLLVLSVLVFAEHSLGVWGLLLAVPLTVFTLDYCIRYPACSVTGERVGQGFLGNVAARELDRVTFDPGSADVGSARFFSQRSSSFTTCRGSDRTVVTMPEKAVAHRGNAGKAAIFTAGMLTTLIARLSHAFIEGLAFTFSPKGGAVVVGTELAILAYAVGPGKPLGIAWRTVALCTLARASYVLVITARRHGFKEQESVWDWVPEGDGMESGAWSVLRQLAISFGKMRDDNEEIAELLSHDHLQPQELAARMYYMYCEHCRAPVTEAIEEGTPAPPDALRALRRYRRYAVLVYDAVTESSLSEALAERGYTLLFAEFEPDMGSGCPAFFCAVHEEGREVLLVIRGTASPEDVFMDVLATGESFDDEDILCHSGMCKAVRYLSARFRALLMPMQEAGYQVTIVGHSLGAGVASLLTAYFKRKGMDPRRLQCVAYETPPCMDLSLARDCQDVVLTLVHGDDVVPRMCAESLASFLEDLVEFDWEPVAEKEGVPKGLELMQTLSSFFPWGGGAGGGQGKEDTERALSHAASDVRGAAEHMGNREHPDGVTEAGGRQRSRTGVYKPFIPGRIVLAARDEAGAPRRTLLPDPSSSVLRAFRLTGSTISDHFIDSAELGEVLGEEEGEDEREEEGEDEREEGGAGKRRRGRTSSTPPGNGPDPEDSPAAARAQEGRD</sequence>
<keyword evidence="6 17" id="KW-0812">Transmembrane</keyword>
<dbReference type="EMBL" id="QOKY01000159">
    <property type="protein sequence ID" value="RMZ55724.1"/>
    <property type="molecule type" value="Genomic_DNA"/>
</dbReference>
<evidence type="ECO:0000256" key="13">
    <source>
        <dbReference type="ARBA" id="ARBA00023136"/>
    </source>
</evidence>
<protein>
    <recommendedName>
        <fullName evidence="15">sn-1-specific diacylglycerol lipase</fullName>
        <ecNumber evidence="15">3.1.1.116</ecNumber>
    </recommendedName>
</protein>
<dbReference type="PANTHER" id="PTHR45792:SF8">
    <property type="entry name" value="DIACYLGLYCEROL LIPASE-ALPHA"/>
    <property type="match status" value="1"/>
</dbReference>
<dbReference type="PANTHER" id="PTHR45792">
    <property type="entry name" value="DIACYLGLYCEROL LIPASE HOMOLOG-RELATED"/>
    <property type="match status" value="1"/>
</dbReference>
<comment type="cofactor">
    <cofactor evidence="1">
        <name>Ca(2+)</name>
        <dbReference type="ChEBI" id="CHEBI:29108"/>
    </cofactor>
</comment>
<evidence type="ECO:0000256" key="10">
    <source>
        <dbReference type="ARBA" id="ARBA00022963"/>
    </source>
</evidence>
<evidence type="ECO:0000256" key="9">
    <source>
        <dbReference type="ARBA" id="ARBA00022837"/>
    </source>
</evidence>
<name>A0A3M7L0V8_AUXPR</name>
<feature type="non-terminal residue" evidence="19">
    <location>
        <position position="1"/>
    </location>
</feature>
<evidence type="ECO:0000313" key="19">
    <source>
        <dbReference type="EMBL" id="RMZ55724.1"/>
    </source>
</evidence>
<dbReference type="EC" id="3.1.1.116" evidence="15"/>
<evidence type="ECO:0000256" key="6">
    <source>
        <dbReference type="ARBA" id="ARBA00022692"/>
    </source>
</evidence>
<comment type="catalytic activity">
    <reaction evidence="14">
        <text>a 1,2-diacyl-sn-glycerol + H2O = a 2-acylglycerol + a fatty acid + H(+)</text>
        <dbReference type="Rhea" id="RHEA:33275"/>
        <dbReference type="ChEBI" id="CHEBI:15377"/>
        <dbReference type="ChEBI" id="CHEBI:15378"/>
        <dbReference type="ChEBI" id="CHEBI:17389"/>
        <dbReference type="ChEBI" id="CHEBI:17815"/>
        <dbReference type="ChEBI" id="CHEBI:28868"/>
        <dbReference type="EC" id="3.1.1.116"/>
    </reaction>
    <physiologicalReaction direction="left-to-right" evidence="14">
        <dbReference type="Rhea" id="RHEA:33276"/>
    </physiologicalReaction>
</comment>
<feature type="transmembrane region" description="Helical" evidence="17">
    <location>
        <begin position="198"/>
        <end position="223"/>
    </location>
</feature>
<evidence type="ECO:0000256" key="14">
    <source>
        <dbReference type="ARBA" id="ARBA00024531"/>
    </source>
</evidence>
<keyword evidence="11 17" id="KW-1133">Transmembrane helix</keyword>
<dbReference type="Pfam" id="PF01594">
    <property type="entry name" value="AI-2E_transport"/>
    <property type="match status" value="1"/>
</dbReference>
<dbReference type="Proteomes" id="UP000279271">
    <property type="component" value="Unassembled WGS sequence"/>
</dbReference>
<feature type="transmembrane region" description="Helical" evidence="17">
    <location>
        <begin position="317"/>
        <end position="336"/>
    </location>
</feature>
<dbReference type="GO" id="GO:0016042">
    <property type="term" value="P:lipid catabolic process"/>
    <property type="evidence" value="ECO:0007669"/>
    <property type="project" value="UniProtKB-KW"/>
</dbReference>
<gene>
    <name evidence="19" type="ORF">APUTEX25_005765</name>
</gene>
<keyword evidence="7" id="KW-0479">Metal-binding</keyword>
<evidence type="ECO:0000256" key="8">
    <source>
        <dbReference type="ARBA" id="ARBA00022801"/>
    </source>
</evidence>
<evidence type="ECO:0000256" key="3">
    <source>
        <dbReference type="ARBA" id="ARBA00009773"/>
    </source>
</evidence>
<feature type="transmembrane region" description="Helical" evidence="17">
    <location>
        <begin position="348"/>
        <end position="373"/>
    </location>
</feature>
<evidence type="ECO:0000256" key="2">
    <source>
        <dbReference type="ARBA" id="ARBA00004651"/>
    </source>
</evidence>